<dbReference type="Proteomes" id="UP000587991">
    <property type="component" value="Unassembled WGS sequence"/>
</dbReference>
<dbReference type="InterPro" id="IPR050595">
    <property type="entry name" value="Bact_response_regulator"/>
</dbReference>
<name>A0A847SA52_9NEIS</name>
<dbReference type="SUPFAM" id="SSF48452">
    <property type="entry name" value="TPR-like"/>
    <property type="match status" value="2"/>
</dbReference>
<evidence type="ECO:0000256" key="1">
    <source>
        <dbReference type="ARBA" id="ARBA00022553"/>
    </source>
</evidence>
<dbReference type="AlphaFoldDB" id="A0A847SA52"/>
<comment type="caution">
    <text evidence="4">The sequence shown here is derived from an EMBL/GenBank/DDBJ whole genome shotgun (WGS) entry which is preliminary data.</text>
</comment>
<keyword evidence="5" id="KW-1185">Reference proteome</keyword>
<dbReference type="Gene3D" id="3.40.50.2300">
    <property type="match status" value="1"/>
</dbReference>
<reference evidence="4 5" key="1">
    <citation type="submission" date="2020-04" db="EMBL/GenBank/DDBJ databases">
        <title>Draft genome of Leeia sp. IMCC25680.</title>
        <authorList>
            <person name="Song J."/>
            <person name="Cho J.-C."/>
        </authorList>
    </citation>
    <scope>NUCLEOTIDE SEQUENCE [LARGE SCALE GENOMIC DNA]</scope>
    <source>
        <strain evidence="4 5">IMCC25680</strain>
    </source>
</reference>
<dbReference type="Pfam" id="PF13432">
    <property type="entry name" value="TPR_16"/>
    <property type="match status" value="1"/>
</dbReference>
<dbReference type="PANTHER" id="PTHR44591:SF3">
    <property type="entry name" value="RESPONSE REGULATORY DOMAIN-CONTAINING PROTEIN"/>
    <property type="match status" value="1"/>
</dbReference>
<evidence type="ECO:0000259" key="3">
    <source>
        <dbReference type="PROSITE" id="PS50110"/>
    </source>
</evidence>
<dbReference type="Gene3D" id="1.25.40.10">
    <property type="entry name" value="Tetratricopeptide repeat domain"/>
    <property type="match status" value="1"/>
</dbReference>
<dbReference type="EMBL" id="JABAIM010000004">
    <property type="protein sequence ID" value="NLR76613.1"/>
    <property type="molecule type" value="Genomic_DNA"/>
</dbReference>
<protein>
    <submittedName>
        <fullName evidence="4">Response regulator</fullName>
    </submittedName>
</protein>
<evidence type="ECO:0000313" key="4">
    <source>
        <dbReference type="EMBL" id="NLR76613.1"/>
    </source>
</evidence>
<dbReference type="InterPro" id="IPR011990">
    <property type="entry name" value="TPR-like_helical_dom_sf"/>
</dbReference>
<dbReference type="InterPro" id="IPR011006">
    <property type="entry name" value="CheY-like_superfamily"/>
</dbReference>
<feature type="domain" description="Response regulatory" evidence="3">
    <location>
        <begin position="18"/>
        <end position="138"/>
    </location>
</feature>
<organism evidence="4 5">
    <name type="scientific">Leeia aquatica</name>
    <dbReference type="NCBI Taxonomy" id="2725557"/>
    <lineage>
        <taxon>Bacteria</taxon>
        <taxon>Pseudomonadati</taxon>
        <taxon>Pseudomonadota</taxon>
        <taxon>Betaproteobacteria</taxon>
        <taxon>Neisseriales</taxon>
        <taxon>Leeiaceae</taxon>
        <taxon>Leeia</taxon>
    </lineage>
</organism>
<dbReference type="RefSeq" id="WP_168878281.1">
    <property type="nucleotide sequence ID" value="NZ_JABAIM010000004.1"/>
</dbReference>
<dbReference type="Pfam" id="PF00072">
    <property type="entry name" value="Response_reg"/>
    <property type="match status" value="1"/>
</dbReference>
<evidence type="ECO:0000256" key="2">
    <source>
        <dbReference type="PROSITE-ProRule" id="PRU00169"/>
    </source>
</evidence>
<dbReference type="InterPro" id="IPR001789">
    <property type="entry name" value="Sig_transdc_resp-reg_receiver"/>
</dbReference>
<proteinExistence type="predicted"/>
<dbReference type="GO" id="GO:0000160">
    <property type="term" value="P:phosphorelay signal transduction system"/>
    <property type="evidence" value="ECO:0007669"/>
    <property type="project" value="InterPro"/>
</dbReference>
<accession>A0A847SA52</accession>
<sequence length="551" mass="60961">MALQPVAGPQLIQFEELSALIVEDNLGMRGTLKSMLNGFELNKLEFAQRAAEARKKIAARQFDLILCDYMLDMDGMNGQELLEELRLTKLLSLDTIFVMITAERMYEKVVATAEYGPDDYIIKPFSPDVLKLRLSRAIERKQALAEVNRCIDSRDVLSALQACETGLKQAPRFAVDFLRLKAELLLQQERHEEAQTIYQDILKHKAVPWARYGMAQILRATGQLEEAEAELAALVADNPLFLRAYDSLAKVQRSRGDGTAAQATLQKAADKSVSIARISEIGDLARQNGDLLTAEIMLAKTVSRAGVSDIVNADHVLALAAVKTELGKPDEALQVLAGAKRSMPGGGMSLTAAVVESRIYAEKGNLEHARSMLDKALDILNRDELTISQELAPELISACLLTNHPDTFALAQRILEQHSDEALREQLQRLFTRHGHPTAFANASEEALKAVTRINNEGVQAASRRDFATAVKLMSDAYMRMPGNSRIGINLCKILLAALEMEGFSTQYAHQAEDIVARLMSMQEQSTREQAQAIKQKLLGILQKQGALWRN</sequence>
<dbReference type="SMART" id="SM00448">
    <property type="entry name" value="REC"/>
    <property type="match status" value="1"/>
</dbReference>
<gene>
    <name evidence="4" type="ORF">HF682_15705</name>
</gene>
<dbReference type="PANTHER" id="PTHR44591">
    <property type="entry name" value="STRESS RESPONSE REGULATOR PROTEIN 1"/>
    <property type="match status" value="1"/>
</dbReference>
<dbReference type="PROSITE" id="PS50110">
    <property type="entry name" value="RESPONSE_REGULATORY"/>
    <property type="match status" value="1"/>
</dbReference>
<evidence type="ECO:0000313" key="5">
    <source>
        <dbReference type="Proteomes" id="UP000587991"/>
    </source>
</evidence>
<keyword evidence="1 2" id="KW-0597">Phosphoprotein</keyword>
<dbReference type="SUPFAM" id="SSF52172">
    <property type="entry name" value="CheY-like"/>
    <property type="match status" value="1"/>
</dbReference>
<feature type="modified residue" description="4-aspartylphosphate" evidence="2">
    <location>
        <position position="68"/>
    </location>
</feature>